<gene>
    <name evidence="2" type="ORF">JCM19296_35</name>
</gene>
<dbReference type="Proteomes" id="UP000028980">
    <property type="component" value="Unassembled WGS sequence"/>
</dbReference>
<protein>
    <submittedName>
        <fullName evidence="2">Uncharacterized protein</fullName>
    </submittedName>
</protein>
<name>A0A081D6B1_NONUL</name>
<proteinExistence type="predicted"/>
<feature type="region of interest" description="Disordered" evidence="1">
    <location>
        <begin position="177"/>
        <end position="200"/>
    </location>
</feature>
<organism evidence="2 3">
    <name type="scientific">Nonlabens ulvanivorans</name>
    <name type="common">Persicivirga ulvanivorans</name>
    <dbReference type="NCBI Taxonomy" id="906888"/>
    <lineage>
        <taxon>Bacteria</taxon>
        <taxon>Pseudomonadati</taxon>
        <taxon>Bacteroidota</taxon>
        <taxon>Flavobacteriia</taxon>
        <taxon>Flavobacteriales</taxon>
        <taxon>Flavobacteriaceae</taxon>
        <taxon>Nonlabens</taxon>
    </lineage>
</organism>
<accession>A0A081D6B1</accession>
<sequence>MNNNALVIPLIYYTIPSVWKHCFHQTLNKKFSIEVLKSIIIKKYYSAYNYIDYPNNYKVDKVNSFWVPNFLIKYNERAKIKHAISTVSPNDKLRLLKLKNTNFFFKTYYDEAKSLNYQSTENTLFAMAELLYQDYTDNLNWHSYLIIQHVKKTSEKEFEKIIEMEILESRVQKSHEKKSSELKTSELKTDTSESQSSLPKINSYDSKKIKSEVIEALLIKHFYLEHQNELNPSNSNYIKGNKKVLQFCEDLIKYETESYLKTCFDLSNCTDLKDFIPSKYTVRDNIEKIKKKYVIEKYTKKIELYFDFSDPNLISLIAHYFKIKWIVK</sequence>
<reference evidence="2 3" key="1">
    <citation type="journal article" date="2014" name="Genome Announc.">
        <title>Draft Genome Sequences of Marine Flavobacterium Nonlabens Strains NR17, NR24, NR27, NR32, NR33, and Ara13.</title>
        <authorList>
            <person name="Nakanishi M."/>
            <person name="Meirelles P."/>
            <person name="Suzuki R."/>
            <person name="Takatani N."/>
            <person name="Mino S."/>
            <person name="Suda W."/>
            <person name="Oshima K."/>
            <person name="Hattori M."/>
            <person name="Ohkuma M."/>
            <person name="Hosokawa M."/>
            <person name="Miyashita K."/>
            <person name="Thompson F.L."/>
            <person name="Niwa A."/>
            <person name="Sawabe T."/>
            <person name="Sawabe T."/>
        </authorList>
    </citation>
    <scope>NUCLEOTIDE SEQUENCE [LARGE SCALE GENOMIC DNA]</scope>
    <source>
        <strain evidence="3">JCM19296</strain>
    </source>
</reference>
<evidence type="ECO:0000313" key="3">
    <source>
        <dbReference type="Proteomes" id="UP000028980"/>
    </source>
</evidence>
<evidence type="ECO:0000313" key="2">
    <source>
        <dbReference type="EMBL" id="GAK74457.1"/>
    </source>
</evidence>
<feature type="compositionally biased region" description="Basic and acidic residues" evidence="1">
    <location>
        <begin position="177"/>
        <end position="191"/>
    </location>
</feature>
<evidence type="ECO:0000256" key="1">
    <source>
        <dbReference type="SAM" id="MobiDB-lite"/>
    </source>
</evidence>
<comment type="caution">
    <text evidence="2">The sequence shown here is derived from an EMBL/GenBank/DDBJ whole genome shotgun (WGS) entry which is preliminary data.</text>
</comment>
<dbReference type="EMBL" id="BBLG01000001">
    <property type="protein sequence ID" value="GAK74457.1"/>
    <property type="molecule type" value="Genomic_DNA"/>
</dbReference>
<dbReference type="AlphaFoldDB" id="A0A081D6B1"/>